<name>A0ACA9QWL5_9GLOM</name>
<sequence>NIRQTEISMEYLVPSKKKGTDLFYTVNTELCKCTCFVGLSGAPCKHQGAVAAKYHVESLNFFLSLMPNDCTHFAYIVCEMIANDSFYASLRTHANNYQYRQSNKIQIVATSDSSVDQILAIDMNVDKIVPDIDTNHISATNMNLNEVVSDVDTNQIAATEVTVKNDYETCGPQLRSALEKFAERYNSAKTRSILVLVKSSAKIHVQVESVKHRKMESGAKKSNNKENDPHVILARK</sequence>
<evidence type="ECO:0000313" key="2">
    <source>
        <dbReference type="Proteomes" id="UP000789920"/>
    </source>
</evidence>
<feature type="non-terminal residue" evidence="1">
    <location>
        <position position="236"/>
    </location>
</feature>
<comment type="caution">
    <text evidence="1">The sequence shown here is derived from an EMBL/GenBank/DDBJ whole genome shotgun (WGS) entry which is preliminary data.</text>
</comment>
<dbReference type="EMBL" id="CAJVQC010038976">
    <property type="protein sequence ID" value="CAG8767465.1"/>
    <property type="molecule type" value="Genomic_DNA"/>
</dbReference>
<reference evidence="1" key="1">
    <citation type="submission" date="2021-06" db="EMBL/GenBank/DDBJ databases">
        <authorList>
            <person name="Kallberg Y."/>
            <person name="Tangrot J."/>
            <person name="Rosling A."/>
        </authorList>
    </citation>
    <scope>NUCLEOTIDE SEQUENCE</scope>
    <source>
        <strain evidence="1">MA461A</strain>
    </source>
</reference>
<dbReference type="Proteomes" id="UP000789920">
    <property type="component" value="Unassembled WGS sequence"/>
</dbReference>
<organism evidence="1 2">
    <name type="scientific">Racocetra persica</name>
    <dbReference type="NCBI Taxonomy" id="160502"/>
    <lineage>
        <taxon>Eukaryota</taxon>
        <taxon>Fungi</taxon>
        <taxon>Fungi incertae sedis</taxon>
        <taxon>Mucoromycota</taxon>
        <taxon>Glomeromycotina</taxon>
        <taxon>Glomeromycetes</taxon>
        <taxon>Diversisporales</taxon>
        <taxon>Gigasporaceae</taxon>
        <taxon>Racocetra</taxon>
    </lineage>
</organism>
<gene>
    <name evidence="1" type="ORF">RPERSI_LOCUS15977</name>
</gene>
<accession>A0ACA9QWL5</accession>
<evidence type="ECO:0000313" key="1">
    <source>
        <dbReference type="EMBL" id="CAG8767465.1"/>
    </source>
</evidence>
<keyword evidence="2" id="KW-1185">Reference proteome</keyword>
<protein>
    <submittedName>
        <fullName evidence="1">6215_t:CDS:1</fullName>
    </submittedName>
</protein>
<proteinExistence type="predicted"/>
<feature type="non-terminal residue" evidence="1">
    <location>
        <position position="1"/>
    </location>
</feature>